<comment type="caution">
    <text evidence="1">The sequence shown here is derived from an EMBL/GenBank/DDBJ whole genome shotgun (WGS) entry which is preliminary data.</text>
</comment>
<dbReference type="Proteomes" id="UP001245184">
    <property type="component" value="Unassembled WGS sequence"/>
</dbReference>
<name>A0ABD5CS20_9BURK</name>
<dbReference type="EMBL" id="JAVIZN010000003">
    <property type="protein sequence ID" value="MDR6208136.1"/>
    <property type="molecule type" value="Genomic_DNA"/>
</dbReference>
<organism evidence="1 2">
    <name type="scientific">Paraburkholderia graminis</name>
    <dbReference type="NCBI Taxonomy" id="60548"/>
    <lineage>
        <taxon>Bacteria</taxon>
        <taxon>Pseudomonadati</taxon>
        <taxon>Pseudomonadota</taxon>
        <taxon>Betaproteobacteria</taxon>
        <taxon>Burkholderiales</taxon>
        <taxon>Burkholderiaceae</taxon>
        <taxon>Paraburkholderia</taxon>
    </lineage>
</organism>
<proteinExistence type="predicted"/>
<dbReference type="AlphaFoldDB" id="A0ABD5CS20"/>
<evidence type="ECO:0000313" key="2">
    <source>
        <dbReference type="Proteomes" id="UP001245184"/>
    </source>
</evidence>
<accession>A0ABD5CS20</accession>
<dbReference type="Pfam" id="PF12686">
    <property type="entry name" value="DUF3800"/>
    <property type="match status" value="1"/>
</dbReference>
<dbReference type="InterPro" id="IPR024524">
    <property type="entry name" value="DUF3800"/>
</dbReference>
<protein>
    <recommendedName>
        <fullName evidence="3">DUF3800 domain-containing protein</fullName>
    </recommendedName>
</protein>
<dbReference type="RefSeq" id="WP_310035596.1">
    <property type="nucleotide sequence ID" value="NZ_JAVIZN010000003.1"/>
</dbReference>
<evidence type="ECO:0000313" key="1">
    <source>
        <dbReference type="EMBL" id="MDR6208136.1"/>
    </source>
</evidence>
<evidence type="ECO:0008006" key="3">
    <source>
        <dbReference type="Google" id="ProtNLM"/>
    </source>
</evidence>
<sequence>MTQKIYFDESGFTGNNLLHPVQNFFAYASVATDDDEARDIVESLIAKHRVQGNELKGKRLVQSYRGRQTIDEIFQRFEGRLKVSISDKKFALACKLFEYIFEPSFSSINSLFYGIGFHRFVANILYVEFKARGAGAEAIFSEFEAIMRAKAEPNLETIFSSSVHEDNPEVITQIREFAQCRADDIRREMLSLEKSNVAKWVLDLTNTSLYTLLCQWGTKYNRLTAVCDPSEPLKHDPSIFESMIGREDKIVEVFFGRSQPITFNLSGPIEFADSKHTHGIQIADAVAAAAVHVLSGAEDDHAVRWRKLIVEICADNGSILPDHSEVSLKDWQSRRNAAVLTELHARAMAGVSLTDGMPEYLRKLTKSALRSAIAPRSVSR</sequence>
<reference evidence="1 2" key="1">
    <citation type="submission" date="2023-08" db="EMBL/GenBank/DDBJ databases">
        <title>Genome sequencing of plant associated microbes to promote plant fitness in Sorghum bicolor and Oryza sativa.</title>
        <authorList>
            <person name="Coleman-Derr D."/>
        </authorList>
    </citation>
    <scope>NUCLEOTIDE SEQUENCE [LARGE SCALE GENOMIC DNA]</scope>
    <source>
        <strain evidence="1 2">SLBN-33</strain>
    </source>
</reference>
<gene>
    <name evidence="1" type="ORF">QF025_006937</name>
</gene>